<dbReference type="AlphaFoldDB" id="A0A540VVF6"/>
<gene>
    <name evidence="3" type="ORF">FKY71_02370</name>
</gene>
<sequence length="364" mass="38761">MTDTPIVIIGAGLAGLTAARTIQAAGIKPIVLEASDRLGGRIDSLRAEDGQPLADLGPSWVWPPFQPAVPRWLDALAVESFDQYDAGDAILDGFEDTPIRQPLPGQYGMARLVGGPSALVKAMAAGLSDGVVQTQSPVSAVRLQNDGSLRIEGDNGLALSADRVILAVPLRLAAERITLPDALPDRLREELKKTPTWMAAQAKAVVRYERPFWRERGLSGRIASRQGPLFEAHDHTSARGDAALFGFVGTPVGHRDPALLEQAILAQLERCLGPEGGRPVELRVKDWAKDEWICSEADRTGPQAHPNVGSERLRSAHLDDRLWFCAAETAAQSPGLIEGALLAGEAAGQAASAGLRRDAAGDQQ</sequence>
<organism evidence="3 4">
    <name type="scientific">Spiribacter salinus</name>
    <dbReference type="NCBI Taxonomy" id="1335746"/>
    <lineage>
        <taxon>Bacteria</taxon>
        <taxon>Pseudomonadati</taxon>
        <taxon>Pseudomonadota</taxon>
        <taxon>Gammaproteobacteria</taxon>
        <taxon>Chromatiales</taxon>
        <taxon>Ectothiorhodospiraceae</taxon>
        <taxon>Spiribacter</taxon>
    </lineage>
</organism>
<reference evidence="3 4" key="1">
    <citation type="submission" date="2019-06" db="EMBL/GenBank/DDBJ databases">
        <title>Metagenome assembled Genome of Spiribacter salinus SL48-SHIP from the microbial mat of Salt Lake 48 (Novosibirsk region, Russia).</title>
        <authorList>
            <person name="Shipova A."/>
            <person name="Rozanov A.S."/>
            <person name="Bryanskaya A.V."/>
            <person name="Peltek S.E."/>
        </authorList>
    </citation>
    <scope>NUCLEOTIDE SEQUENCE [LARGE SCALE GENOMIC DNA]</scope>
    <source>
        <strain evidence="3">SL48-SHIP-2</strain>
    </source>
</reference>
<dbReference type="Pfam" id="PF13450">
    <property type="entry name" value="NAD_binding_8"/>
    <property type="match status" value="1"/>
</dbReference>
<dbReference type="PANTHER" id="PTHR43563:SF14">
    <property type="entry name" value="AMINE OXIDASE"/>
    <property type="match status" value="1"/>
</dbReference>
<accession>A0A540VVF6</accession>
<evidence type="ECO:0000313" key="4">
    <source>
        <dbReference type="Proteomes" id="UP000315400"/>
    </source>
</evidence>
<dbReference type="InterPro" id="IPR036188">
    <property type="entry name" value="FAD/NAD-bd_sf"/>
</dbReference>
<dbReference type="InterPro" id="IPR050703">
    <property type="entry name" value="Flavin_MAO"/>
</dbReference>
<comment type="similarity">
    <text evidence="1">Belongs to the flavin monoamine oxidase family.</text>
</comment>
<dbReference type="PANTHER" id="PTHR43563">
    <property type="entry name" value="AMINE OXIDASE"/>
    <property type="match status" value="1"/>
</dbReference>
<dbReference type="SUPFAM" id="SSF51905">
    <property type="entry name" value="FAD/NAD(P)-binding domain"/>
    <property type="match status" value="1"/>
</dbReference>
<dbReference type="Gene3D" id="3.50.50.60">
    <property type="entry name" value="FAD/NAD(P)-binding domain"/>
    <property type="match status" value="2"/>
</dbReference>
<feature type="domain" description="Amine oxidase" evidence="2">
    <location>
        <begin position="108"/>
        <end position="347"/>
    </location>
</feature>
<evidence type="ECO:0000256" key="1">
    <source>
        <dbReference type="ARBA" id="ARBA00005995"/>
    </source>
</evidence>
<evidence type="ECO:0000259" key="2">
    <source>
        <dbReference type="Pfam" id="PF01593"/>
    </source>
</evidence>
<protein>
    <submittedName>
        <fullName evidence="3">FAD-dependent oxidoreductase</fullName>
    </submittedName>
</protein>
<dbReference type="SUPFAM" id="SSF54373">
    <property type="entry name" value="FAD-linked reductases, C-terminal domain"/>
    <property type="match status" value="1"/>
</dbReference>
<proteinExistence type="inferred from homology"/>
<dbReference type="Pfam" id="PF01593">
    <property type="entry name" value="Amino_oxidase"/>
    <property type="match status" value="1"/>
</dbReference>
<name>A0A540VVF6_9GAMM</name>
<evidence type="ECO:0000313" key="3">
    <source>
        <dbReference type="EMBL" id="TQF00677.1"/>
    </source>
</evidence>
<dbReference type="Proteomes" id="UP000315400">
    <property type="component" value="Unassembled WGS sequence"/>
</dbReference>
<dbReference type="InterPro" id="IPR002937">
    <property type="entry name" value="Amino_oxidase"/>
</dbReference>
<dbReference type="EMBL" id="VIFK01000007">
    <property type="protein sequence ID" value="TQF00677.1"/>
    <property type="molecule type" value="Genomic_DNA"/>
</dbReference>
<dbReference type="STRING" id="1260251.SPISAL_05160"/>
<comment type="caution">
    <text evidence="3">The sequence shown here is derived from an EMBL/GenBank/DDBJ whole genome shotgun (WGS) entry which is preliminary data.</text>
</comment>
<dbReference type="GO" id="GO:0016491">
    <property type="term" value="F:oxidoreductase activity"/>
    <property type="evidence" value="ECO:0007669"/>
    <property type="project" value="InterPro"/>
</dbReference>